<dbReference type="Proteomes" id="UP000294933">
    <property type="component" value="Unassembled WGS sequence"/>
</dbReference>
<feature type="binding site" evidence="5">
    <location>
        <position position="167"/>
    </location>
    <ligand>
        <name>a divalent metal cation</name>
        <dbReference type="ChEBI" id="CHEBI:60240"/>
        <label>2</label>
        <note>catalytic</note>
    </ligand>
</feature>
<dbReference type="PANTHER" id="PTHR43330:SF8">
    <property type="entry name" value="METHIONINE AMINOPEPTIDASE 1D, MITOCHONDRIAL"/>
    <property type="match status" value="1"/>
</dbReference>
<dbReference type="EMBL" id="ML170156">
    <property type="protein sequence ID" value="TDL30047.1"/>
    <property type="molecule type" value="Genomic_DNA"/>
</dbReference>
<dbReference type="InterPro" id="IPR002467">
    <property type="entry name" value="Pept_M24A_MAP1"/>
</dbReference>
<dbReference type="VEuPathDB" id="FungiDB:BD410DRAFT_710653"/>
<dbReference type="STRING" id="50990.A0A4R5XIA2"/>
<comment type="function">
    <text evidence="6">Cotranslationally removes the N-terminal methionine from nascent proteins. The N-terminal methionine is often cleaved when the second residue in the primary sequence is small and uncharged (Met-Ala-, Cys, Gly, Pro, Ser, Thr, or Val).</text>
</comment>
<dbReference type="AlphaFoldDB" id="A0A4R5XIA2"/>
<feature type="binding site" evidence="5">
    <location>
        <position position="139"/>
    </location>
    <ligand>
        <name>substrate</name>
    </ligand>
</feature>
<feature type="binding site" evidence="5">
    <location>
        <position position="237"/>
    </location>
    <ligand>
        <name>substrate</name>
    </ligand>
</feature>
<reference evidence="8 9" key="1">
    <citation type="submission" date="2018-06" db="EMBL/GenBank/DDBJ databases">
        <title>A transcriptomic atlas of mushroom development highlights an independent origin of complex multicellularity.</title>
        <authorList>
            <consortium name="DOE Joint Genome Institute"/>
            <person name="Krizsan K."/>
            <person name="Almasi E."/>
            <person name="Merenyi Z."/>
            <person name="Sahu N."/>
            <person name="Viragh M."/>
            <person name="Koszo T."/>
            <person name="Mondo S."/>
            <person name="Kiss B."/>
            <person name="Balint B."/>
            <person name="Kues U."/>
            <person name="Barry K."/>
            <person name="Hegedus J.C."/>
            <person name="Henrissat B."/>
            <person name="Johnson J."/>
            <person name="Lipzen A."/>
            <person name="Ohm R."/>
            <person name="Nagy I."/>
            <person name="Pangilinan J."/>
            <person name="Yan J."/>
            <person name="Xiong Y."/>
            <person name="Grigoriev I.V."/>
            <person name="Hibbett D.S."/>
            <person name="Nagy L.G."/>
        </authorList>
    </citation>
    <scope>NUCLEOTIDE SEQUENCE [LARGE SCALE GENOMIC DNA]</scope>
    <source>
        <strain evidence="8 9">SZMC22713</strain>
    </source>
</reference>
<keyword evidence="9" id="KW-1185">Reference proteome</keyword>
<dbReference type="HAMAP" id="MF_01974">
    <property type="entry name" value="MetAP_1"/>
    <property type="match status" value="1"/>
</dbReference>
<dbReference type="Pfam" id="PF00557">
    <property type="entry name" value="Peptidase_M24"/>
    <property type="match status" value="1"/>
</dbReference>
<keyword evidence="1 5" id="KW-0031">Aminopeptidase</keyword>
<dbReference type="OrthoDB" id="3209743at2759"/>
<gene>
    <name evidence="8" type="ORF">BD410DRAFT_710653</name>
</gene>
<organism evidence="8 9">
    <name type="scientific">Rickenella mellea</name>
    <dbReference type="NCBI Taxonomy" id="50990"/>
    <lineage>
        <taxon>Eukaryota</taxon>
        <taxon>Fungi</taxon>
        <taxon>Dikarya</taxon>
        <taxon>Basidiomycota</taxon>
        <taxon>Agaricomycotina</taxon>
        <taxon>Agaricomycetes</taxon>
        <taxon>Hymenochaetales</taxon>
        <taxon>Rickenellaceae</taxon>
        <taxon>Rickenella</taxon>
    </lineage>
</organism>
<dbReference type="SUPFAM" id="SSF55920">
    <property type="entry name" value="Creatinase/aminopeptidase"/>
    <property type="match status" value="1"/>
</dbReference>
<keyword evidence="4 5" id="KW-0378">Hydrolase</keyword>
<evidence type="ECO:0000313" key="8">
    <source>
        <dbReference type="EMBL" id="TDL30047.1"/>
    </source>
</evidence>
<feature type="binding site" evidence="5">
    <location>
        <position position="294"/>
    </location>
    <ligand>
        <name>a divalent metal cation</name>
        <dbReference type="ChEBI" id="CHEBI:60240"/>
        <label>1</label>
    </ligand>
</feature>
<dbReference type="PROSITE" id="PS00680">
    <property type="entry name" value="MAP_1"/>
    <property type="match status" value="1"/>
</dbReference>
<proteinExistence type="inferred from homology"/>
<dbReference type="Gene3D" id="3.90.230.10">
    <property type="entry name" value="Creatinase/methionine aminopeptidase superfamily"/>
    <property type="match status" value="1"/>
</dbReference>
<comment type="similarity">
    <text evidence="5">Belongs to the peptidase M24A family. Methionine aminopeptidase type 1 subfamily.</text>
</comment>
<evidence type="ECO:0000256" key="4">
    <source>
        <dbReference type="ARBA" id="ARBA00022801"/>
    </source>
</evidence>
<evidence type="ECO:0000256" key="3">
    <source>
        <dbReference type="ARBA" id="ARBA00022723"/>
    </source>
</evidence>
<evidence type="ECO:0000259" key="7">
    <source>
        <dbReference type="Pfam" id="PF00557"/>
    </source>
</evidence>
<evidence type="ECO:0000256" key="6">
    <source>
        <dbReference type="RuleBase" id="RU003653"/>
    </source>
</evidence>
<sequence>MHEDTDFGHYSIILPEEPPVWGTSHIIPRGVPPRISRPQYVNKTLSLGQNDEGVHDDPYDGDGRIRLGSQEEKRLRNAAKLARLTLSRAYELAKAGVTTNSIDAELHKFIIEHNAYPSPLHYASFPRSCCTSVNNIIVHGIPDDRKLEDGDIVNIDVTVYLDGFHGDTSQTFLIGNVDKQGTDLVQATNDAMWAGIRACGPGKPLKNIGRAISDVATERDYSVSTQFTGHGIGTVFHRPPWILNHRNDEPGLMLPGHCFTIEPCLVQGSNPRAWLFPDGWTASTENGARSAQAEHMVLITESGVDVLTQ</sequence>
<feature type="binding site" evidence="5">
    <location>
        <position position="294"/>
    </location>
    <ligand>
        <name>a divalent metal cation</name>
        <dbReference type="ChEBI" id="CHEBI:60240"/>
        <label>2</label>
        <note>catalytic</note>
    </ligand>
</feature>
<feature type="binding site" evidence="5">
    <location>
        <position position="230"/>
    </location>
    <ligand>
        <name>a divalent metal cation</name>
        <dbReference type="ChEBI" id="CHEBI:60240"/>
        <label>2</label>
        <note>catalytic</note>
    </ligand>
</feature>
<dbReference type="GO" id="GO:0046872">
    <property type="term" value="F:metal ion binding"/>
    <property type="evidence" value="ECO:0007669"/>
    <property type="project" value="UniProtKB-UniRule"/>
</dbReference>
<dbReference type="InterPro" id="IPR001714">
    <property type="entry name" value="Pept_M24_MAP"/>
</dbReference>
<feature type="binding site" evidence="5">
    <location>
        <position position="167"/>
    </location>
    <ligand>
        <name>a divalent metal cation</name>
        <dbReference type="ChEBI" id="CHEBI:60240"/>
        <label>1</label>
    </ligand>
</feature>
<feature type="domain" description="Peptidase M24" evidence="7">
    <location>
        <begin position="74"/>
        <end position="301"/>
    </location>
</feature>
<dbReference type="PANTHER" id="PTHR43330">
    <property type="entry name" value="METHIONINE AMINOPEPTIDASE"/>
    <property type="match status" value="1"/>
</dbReference>
<dbReference type="GO" id="GO:0006508">
    <property type="term" value="P:proteolysis"/>
    <property type="evidence" value="ECO:0007669"/>
    <property type="project" value="UniProtKB-KW"/>
</dbReference>
<feature type="binding site" evidence="5">
    <location>
        <position position="156"/>
    </location>
    <ligand>
        <name>a divalent metal cation</name>
        <dbReference type="ChEBI" id="CHEBI:60240"/>
        <label>1</label>
    </ligand>
</feature>
<comment type="catalytic activity">
    <reaction evidence="5 6">
        <text>Release of N-terminal amino acids, preferentially methionine, from peptides and arylamides.</text>
        <dbReference type="EC" id="3.4.11.18"/>
    </reaction>
</comment>
<dbReference type="NCBIfam" id="TIGR00500">
    <property type="entry name" value="met_pdase_I"/>
    <property type="match status" value="1"/>
</dbReference>
<accession>A0A4R5XIA2</accession>
<dbReference type="InterPro" id="IPR000994">
    <property type="entry name" value="Pept_M24"/>
</dbReference>
<evidence type="ECO:0000256" key="5">
    <source>
        <dbReference type="HAMAP-Rule" id="MF_03174"/>
    </source>
</evidence>
<dbReference type="CDD" id="cd01086">
    <property type="entry name" value="MetAP1"/>
    <property type="match status" value="1"/>
</dbReference>
<dbReference type="PRINTS" id="PR00599">
    <property type="entry name" value="MAPEPTIDASE"/>
</dbReference>
<comment type="cofactor">
    <cofactor evidence="5">
        <name>Co(2+)</name>
        <dbReference type="ChEBI" id="CHEBI:48828"/>
    </cofactor>
    <cofactor evidence="5">
        <name>Zn(2+)</name>
        <dbReference type="ChEBI" id="CHEBI:29105"/>
    </cofactor>
    <cofactor evidence="5">
        <name>Mn(2+)</name>
        <dbReference type="ChEBI" id="CHEBI:29035"/>
    </cofactor>
    <cofactor evidence="5">
        <name>Fe(2+)</name>
        <dbReference type="ChEBI" id="CHEBI:29033"/>
    </cofactor>
    <text evidence="5">Binds 2 divalent metal cations per subunit. Has a high-affinity and a low affinity metal-binding site. The true nature of the physiological cofactor is under debate. The enzyme is active with cobalt, zinc, manganese or divalent iron ions. Most likely, methionine aminopeptidases function as mononuclear Fe(2+)-metalloproteases under physiological conditions, and the catalytically relevant metal-binding site has been assigned to the histidine-containing high-affinity site.</text>
</comment>
<keyword evidence="2 5" id="KW-0645">Protease</keyword>
<evidence type="ECO:0000313" key="9">
    <source>
        <dbReference type="Proteomes" id="UP000294933"/>
    </source>
</evidence>
<feature type="binding site" evidence="5">
    <location>
        <position position="262"/>
    </location>
    <ligand>
        <name>a divalent metal cation</name>
        <dbReference type="ChEBI" id="CHEBI:60240"/>
        <label>2</label>
        <note>catalytic</note>
    </ligand>
</feature>
<protein>
    <recommendedName>
        <fullName evidence="6">Methionine aminopeptidase</fullName>
        <ecNumber evidence="6">3.4.11.18</ecNumber>
    </recommendedName>
</protein>
<name>A0A4R5XIA2_9AGAM</name>
<keyword evidence="3 5" id="KW-0479">Metal-binding</keyword>
<evidence type="ECO:0000256" key="1">
    <source>
        <dbReference type="ARBA" id="ARBA00022438"/>
    </source>
</evidence>
<dbReference type="GO" id="GO:0004239">
    <property type="term" value="F:initiator methionyl aminopeptidase activity"/>
    <property type="evidence" value="ECO:0007669"/>
    <property type="project" value="UniProtKB-UniRule"/>
</dbReference>
<dbReference type="GO" id="GO:0070006">
    <property type="term" value="F:metalloaminopeptidase activity"/>
    <property type="evidence" value="ECO:0007669"/>
    <property type="project" value="UniProtKB-UniRule"/>
</dbReference>
<dbReference type="InterPro" id="IPR036005">
    <property type="entry name" value="Creatinase/aminopeptidase-like"/>
</dbReference>
<dbReference type="EC" id="3.4.11.18" evidence="6"/>
<evidence type="ECO:0000256" key="2">
    <source>
        <dbReference type="ARBA" id="ARBA00022670"/>
    </source>
</evidence>